<keyword evidence="4 6" id="KW-1133">Transmembrane helix</keyword>
<dbReference type="AlphaFoldDB" id="A0AAD7MFS6"/>
<proteinExistence type="inferred from homology"/>
<dbReference type="EMBL" id="JARJLG010000343">
    <property type="protein sequence ID" value="KAJ7715716.1"/>
    <property type="molecule type" value="Genomic_DNA"/>
</dbReference>
<evidence type="ECO:0000313" key="8">
    <source>
        <dbReference type="Proteomes" id="UP001215280"/>
    </source>
</evidence>
<keyword evidence="5 6" id="KW-0472">Membrane</keyword>
<dbReference type="Pfam" id="PF04145">
    <property type="entry name" value="Ctr"/>
    <property type="match status" value="1"/>
</dbReference>
<evidence type="ECO:0000256" key="5">
    <source>
        <dbReference type="ARBA" id="ARBA00023136"/>
    </source>
</evidence>
<sequence>MNTTQDACKLSMLWNWDTVDSCFISEQWHVHTLRQYAGTLIGVFFIVVLLEAFRKISRAYDAHILRRYKNRLAAETLVRLAEAVKRNKPFSPGFFQHLVRSLFYFIQFSTAYLLMLAAMTHNGGLLIAIFAGAFAGFFLFGRDTVPGATVVESSDYAIHLEQLGFNKDGSRA</sequence>
<dbReference type="InterPro" id="IPR007274">
    <property type="entry name" value="Cop_transporter"/>
</dbReference>
<evidence type="ECO:0000256" key="1">
    <source>
        <dbReference type="ARBA" id="ARBA00004141"/>
    </source>
</evidence>
<reference evidence="7" key="1">
    <citation type="submission" date="2023-03" db="EMBL/GenBank/DDBJ databases">
        <title>Massive genome expansion in bonnet fungi (Mycena s.s.) driven by repeated elements and novel gene families across ecological guilds.</title>
        <authorList>
            <consortium name="Lawrence Berkeley National Laboratory"/>
            <person name="Harder C.B."/>
            <person name="Miyauchi S."/>
            <person name="Viragh M."/>
            <person name="Kuo A."/>
            <person name="Thoen E."/>
            <person name="Andreopoulos B."/>
            <person name="Lu D."/>
            <person name="Skrede I."/>
            <person name="Drula E."/>
            <person name="Henrissat B."/>
            <person name="Morin E."/>
            <person name="Kohler A."/>
            <person name="Barry K."/>
            <person name="LaButti K."/>
            <person name="Morin E."/>
            <person name="Salamov A."/>
            <person name="Lipzen A."/>
            <person name="Mereny Z."/>
            <person name="Hegedus B."/>
            <person name="Baldrian P."/>
            <person name="Stursova M."/>
            <person name="Weitz H."/>
            <person name="Taylor A."/>
            <person name="Grigoriev I.V."/>
            <person name="Nagy L.G."/>
            <person name="Martin F."/>
            <person name="Kauserud H."/>
        </authorList>
    </citation>
    <scope>NUCLEOTIDE SEQUENCE</scope>
    <source>
        <strain evidence="7">CBHHK188m</strain>
    </source>
</reference>
<accession>A0AAD7MFS6</accession>
<comment type="subcellular location">
    <subcellularLocation>
        <location evidence="1 6">Membrane</location>
        <topology evidence="1 6">Multi-pass membrane protein</topology>
    </subcellularLocation>
</comment>
<keyword evidence="6" id="KW-0406">Ion transport</keyword>
<evidence type="ECO:0000256" key="3">
    <source>
        <dbReference type="ARBA" id="ARBA00022692"/>
    </source>
</evidence>
<protein>
    <recommendedName>
        <fullName evidence="6">Copper transport protein</fullName>
    </recommendedName>
</protein>
<dbReference type="GO" id="GO:0016020">
    <property type="term" value="C:membrane"/>
    <property type="evidence" value="ECO:0007669"/>
    <property type="project" value="UniProtKB-SubCell"/>
</dbReference>
<keyword evidence="3 6" id="KW-0812">Transmembrane</keyword>
<dbReference type="PANTHER" id="PTHR12483">
    <property type="entry name" value="SOLUTE CARRIER FAMILY 31 COPPER TRANSPORTERS"/>
    <property type="match status" value="1"/>
</dbReference>
<keyword evidence="8" id="KW-1185">Reference proteome</keyword>
<dbReference type="PANTHER" id="PTHR12483:SF73">
    <property type="entry name" value="COPPER TRANSPORT PROTEIN CTR3"/>
    <property type="match status" value="1"/>
</dbReference>
<evidence type="ECO:0000256" key="4">
    <source>
        <dbReference type="ARBA" id="ARBA00022989"/>
    </source>
</evidence>
<comment type="caution">
    <text evidence="7">The sequence shown here is derived from an EMBL/GenBank/DDBJ whole genome shotgun (WGS) entry which is preliminary data.</text>
</comment>
<organism evidence="7 8">
    <name type="scientific">Mycena maculata</name>
    <dbReference type="NCBI Taxonomy" id="230809"/>
    <lineage>
        <taxon>Eukaryota</taxon>
        <taxon>Fungi</taxon>
        <taxon>Dikarya</taxon>
        <taxon>Basidiomycota</taxon>
        <taxon>Agaricomycotina</taxon>
        <taxon>Agaricomycetes</taxon>
        <taxon>Agaricomycetidae</taxon>
        <taxon>Agaricales</taxon>
        <taxon>Marasmiineae</taxon>
        <taxon>Mycenaceae</taxon>
        <taxon>Mycena</taxon>
    </lineage>
</organism>
<evidence type="ECO:0000313" key="7">
    <source>
        <dbReference type="EMBL" id="KAJ7715716.1"/>
    </source>
</evidence>
<comment type="similarity">
    <text evidence="2 6">Belongs to the copper transporter (Ctr) (TC 1.A.56) family. SLC31A subfamily.</text>
</comment>
<gene>
    <name evidence="7" type="ORF">DFH07DRAFT_974100</name>
</gene>
<dbReference type="GO" id="GO:0005375">
    <property type="term" value="F:copper ion transmembrane transporter activity"/>
    <property type="evidence" value="ECO:0007669"/>
    <property type="project" value="UniProtKB-UniRule"/>
</dbReference>
<evidence type="ECO:0000256" key="2">
    <source>
        <dbReference type="ARBA" id="ARBA00006921"/>
    </source>
</evidence>
<keyword evidence="6" id="KW-0187">Copper transport</keyword>
<dbReference type="Proteomes" id="UP001215280">
    <property type="component" value="Unassembled WGS sequence"/>
</dbReference>
<name>A0AAD7MFS6_9AGAR</name>
<evidence type="ECO:0000256" key="6">
    <source>
        <dbReference type="RuleBase" id="RU367022"/>
    </source>
</evidence>
<keyword evidence="6" id="KW-0186">Copper</keyword>
<feature type="transmembrane region" description="Helical" evidence="6">
    <location>
        <begin position="36"/>
        <end position="53"/>
    </location>
</feature>
<feature type="transmembrane region" description="Helical" evidence="6">
    <location>
        <begin position="123"/>
        <end position="140"/>
    </location>
</feature>
<keyword evidence="6" id="KW-0813">Transport</keyword>
<feature type="transmembrane region" description="Helical" evidence="6">
    <location>
        <begin position="98"/>
        <end position="117"/>
    </location>
</feature>